<evidence type="ECO:0000256" key="3">
    <source>
        <dbReference type="ARBA" id="ARBA00022670"/>
    </source>
</evidence>
<evidence type="ECO:0000256" key="6">
    <source>
        <dbReference type="ARBA" id="ARBA00022807"/>
    </source>
</evidence>
<evidence type="ECO:0000256" key="7">
    <source>
        <dbReference type="ARBA" id="ARBA00023136"/>
    </source>
</evidence>
<sequence length="116" mass="13463">MVYESWKGTPYRLGGNSKRGIDCSAFVQVGYSDVFNRLLPRTTGELARIGRWIPQAEAKEGDLVFFKTGRSLRHVGIYLGKSEFLHASTSRGVMISRLDNPYWRRAFWQMRRVQIY</sequence>
<evidence type="ECO:0000256" key="2">
    <source>
        <dbReference type="ARBA" id="ARBA00007074"/>
    </source>
</evidence>
<accession>A0A3S3RHU3</accession>
<keyword evidence="7" id="KW-0472">Membrane</keyword>
<dbReference type="Pfam" id="PF00877">
    <property type="entry name" value="NLPC_P60"/>
    <property type="match status" value="1"/>
</dbReference>
<dbReference type="Gene3D" id="3.90.1720.10">
    <property type="entry name" value="endopeptidase domain like (from Nostoc punctiforme)"/>
    <property type="match status" value="1"/>
</dbReference>
<evidence type="ECO:0000313" key="11">
    <source>
        <dbReference type="EMBL" id="RWX55705.1"/>
    </source>
</evidence>
<gene>
    <name evidence="11" type="ORF">EDI28_10170</name>
</gene>
<evidence type="ECO:0000256" key="4">
    <source>
        <dbReference type="ARBA" id="ARBA00022729"/>
    </source>
</evidence>
<dbReference type="GO" id="GO:0008234">
    <property type="term" value="F:cysteine-type peptidase activity"/>
    <property type="evidence" value="ECO:0007669"/>
    <property type="project" value="UniProtKB-KW"/>
</dbReference>
<protein>
    <submittedName>
        <fullName evidence="11">Peptidase P60</fullName>
    </submittedName>
</protein>
<dbReference type="PANTHER" id="PTHR47360:SF3">
    <property type="entry name" value="MUREIN DD-ENDOPEPTIDASE MEPS_MUREIN LD-CARBOXYPEPTIDASE"/>
    <property type="match status" value="1"/>
</dbReference>
<evidence type="ECO:0000256" key="9">
    <source>
        <dbReference type="ARBA" id="ARBA00023288"/>
    </source>
</evidence>
<dbReference type="InterPro" id="IPR052062">
    <property type="entry name" value="Murein_DD/LD_carboxypeptidase"/>
</dbReference>
<evidence type="ECO:0000259" key="10">
    <source>
        <dbReference type="PROSITE" id="PS51935"/>
    </source>
</evidence>
<comment type="caution">
    <text evidence="11">The sequence shown here is derived from an EMBL/GenBank/DDBJ whole genome shotgun (WGS) entry which is preliminary data.</text>
</comment>
<keyword evidence="12" id="KW-1185">Reference proteome</keyword>
<proteinExistence type="inferred from homology"/>
<dbReference type="Proteomes" id="UP000287563">
    <property type="component" value="Unassembled WGS sequence"/>
</dbReference>
<dbReference type="PANTHER" id="PTHR47360">
    <property type="entry name" value="MUREIN DD-ENDOPEPTIDASE MEPS/MUREIN LD-CARBOXYPEPTIDASE"/>
    <property type="match status" value="1"/>
</dbReference>
<evidence type="ECO:0000256" key="8">
    <source>
        <dbReference type="ARBA" id="ARBA00023139"/>
    </source>
</evidence>
<dbReference type="AlphaFoldDB" id="A0A3S3RHU3"/>
<keyword evidence="5" id="KW-0378">Hydrolase</keyword>
<dbReference type="PROSITE" id="PS51935">
    <property type="entry name" value="NLPC_P60"/>
    <property type="match status" value="1"/>
</dbReference>
<evidence type="ECO:0000256" key="1">
    <source>
        <dbReference type="ARBA" id="ARBA00004635"/>
    </source>
</evidence>
<feature type="domain" description="NlpC/P60" evidence="10">
    <location>
        <begin position="1"/>
        <end position="114"/>
    </location>
</feature>
<reference evidence="11 12" key="1">
    <citation type="submission" date="2018-11" db="EMBL/GenBank/DDBJ databases">
        <title>Photobacterium sp. BEI247 sp. nov., a marine bacterium isolated from Yongle Blue Hole in the South China Sea.</title>
        <authorList>
            <person name="Wang X."/>
        </authorList>
    </citation>
    <scope>NUCLEOTIDE SEQUENCE [LARGE SCALE GENOMIC DNA]</scope>
    <source>
        <strain evidence="12">BEI247</strain>
    </source>
</reference>
<keyword evidence="9" id="KW-0449">Lipoprotein</keyword>
<evidence type="ECO:0000313" key="12">
    <source>
        <dbReference type="Proteomes" id="UP000287563"/>
    </source>
</evidence>
<comment type="similarity">
    <text evidence="2">Belongs to the peptidase C40 family.</text>
</comment>
<dbReference type="EMBL" id="RJLM01000003">
    <property type="protein sequence ID" value="RWX55705.1"/>
    <property type="molecule type" value="Genomic_DNA"/>
</dbReference>
<dbReference type="InterPro" id="IPR038765">
    <property type="entry name" value="Papain-like_cys_pep_sf"/>
</dbReference>
<evidence type="ECO:0000256" key="5">
    <source>
        <dbReference type="ARBA" id="ARBA00022801"/>
    </source>
</evidence>
<dbReference type="GO" id="GO:0006508">
    <property type="term" value="P:proteolysis"/>
    <property type="evidence" value="ECO:0007669"/>
    <property type="project" value="UniProtKB-KW"/>
</dbReference>
<keyword evidence="3" id="KW-0645">Protease</keyword>
<name>A0A3S3RHU3_9GAMM</name>
<dbReference type="OrthoDB" id="9807055at2"/>
<keyword evidence="6" id="KW-0788">Thiol protease</keyword>
<dbReference type="InterPro" id="IPR000064">
    <property type="entry name" value="NLP_P60_dom"/>
</dbReference>
<comment type="subcellular location">
    <subcellularLocation>
        <location evidence="1">Membrane</location>
        <topology evidence="1">Lipid-anchor</topology>
    </subcellularLocation>
</comment>
<dbReference type="SUPFAM" id="SSF54001">
    <property type="entry name" value="Cysteine proteinases"/>
    <property type="match status" value="1"/>
</dbReference>
<organism evidence="11 12">
    <name type="scientific">Photobacterium chitinilyticum</name>
    <dbReference type="NCBI Taxonomy" id="2485123"/>
    <lineage>
        <taxon>Bacteria</taxon>
        <taxon>Pseudomonadati</taxon>
        <taxon>Pseudomonadota</taxon>
        <taxon>Gammaproteobacteria</taxon>
        <taxon>Vibrionales</taxon>
        <taxon>Vibrionaceae</taxon>
        <taxon>Photobacterium</taxon>
    </lineage>
</organism>
<keyword evidence="4" id="KW-0732">Signal</keyword>
<dbReference type="GO" id="GO:0016020">
    <property type="term" value="C:membrane"/>
    <property type="evidence" value="ECO:0007669"/>
    <property type="project" value="UniProtKB-SubCell"/>
</dbReference>
<keyword evidence="8" id="KW-0564">Palmitate</keyword>